<dbReference type="InterPro" id="IPR050155">
    <property type="entry name" value="HAD-like_hydrolase_sf"/>
</dbReference>
<dbReference type="EC" id="3.6.1.1" evidence="1"/>
<dbReference type="Pfam" id="PF13419">
    <property type="entry name" value="HAD_2"/>
    <property type="match status" value="1"/>
</dbReference>
<dbReference type="InterPro" id="IPR006439">
    <property type="entry name" value="HAD-SF_hydro_IA"/>
</dbReference>
<dbReference type="RefSeq" id="WP_208650493.1">
    <property type="nucleotide sequence ID" value="NZ_CP036528.1"/>
</dbReference>
<dbReference type="CDD" id="cd02616">
    <property type="entry name" value="HAD_PPase"/>
    <property type="match status" value="1"/>
</dbReference>
<dbReference type="NCBIfam" id="TIGR01509">
    <property type="entry name" value="HAD-SF-IA-v3"/>
    <property type="match status" value="1"/>
</dbReference>
<dbReference type="InterPro" id="IPR036412">
    <property type="entry name" value="HAD-like_sf"/>
</dbReference>
<dbReference type="Gene3D" id="1.10.150.240">
    <property type="entry name" value="Putative phosphatase, domain 2"/>
    <property type="match status" value="1"/>
</dbReference>
<evidence type="ECO:0000313" key="1">
    <source>
        <dbReference type="EMBL" id="QBK26806.1"/>
    </source>
</evidence>
<dbReference type="GO" id="GO:0008967">
    <property type="term" value="F:phosphoglycolate phosphatase activity"/>
    <property type="evidence" value="ECO:0007669"/>
    <property type="project" value="TreeGrafter"/>
</dbReference>
<dbReference type="Gene3D" id="3.40.50.1000">
    <property type="entry name" value="HAD superfamily/HAD-like"/>
    <property type="match status" value="1"/>
</dbReference>
<dbReference type="AlphaFoldDB" id="A0A4P6UWZ8"/>
<dbReference type="PANTHER" id="PTHR43434">
    <property type="entry name" value="PHOSPHOGLYCOLATE PHOSPHATASE"/>
    <property type="match status" value="1"/>
</dbReference>
<dbReference type="FunFam" id="3.40.50.1000:FF:000022">
    <property type="entry name" value="Phosphoglycolate phosphatase"/>
    <property type="match status" value="1"/>
</dbReference>
<keyword evidence="2" id="KW-1185">Reference proteome</keyword>
<dbReference type="NCBIfam" id="TIGR01549">
    <property type="entry name" value="HAD-SF-IA-v1"/>
    <property type="match status" value="1"/>
</dbReference>
<dbReference type="InterPro" id="IPR041492">
    <property type="entry name" value="HAD_2"/>
</dbReference>
<dbReference type="InterPro" id="IPR023214">
    <property type="entry name" value="HAD_sf"/>
</dbReference>
<keyword evidence="1" id="KW-0378">Hydrolase</keyword>
<dbReference type="PROSITE" id="PS01228">
    <property type="entry name" value="COF_1"/>
    <property type="match status" value="1"/>
</dbReference>
<protein>
    <submittedName>
        <fullName evidence="1">Pyrophosphatase PpaX</fullName>
        <ecNumber evidence="1">3.6.1.1</ecNumber>
    </submittedName>
</protein>
<evidence type="ECO:0000313" key="2">
    <source>
        <dbReference type="Proteomes" id="UP000291151"/>
    </source>
</evidence>
<dbReference type="InterPro" id="IPR023198">
    <property type="entry name" value="PGP-like_dom2"/>
</dbReference>
<dbReference type="NCBIfam" id="NF009804">
    <property type="entry name" value="PRK13288.1"/>
    <property type="match status" value="1"/>
</dbReference>
<sequence length="211" mass="24557">MKALLFDFDGTLLNTNELIIRTFMHVLNDRFPGQYSPQDCIKFIGPSLKETFEQIAPNEVDELIAKYRQWNHAYHDQYVKEFDGVNETLEQLKRQGHKLAIVSTKKRETIERGLKFMKAEQYFDFWIGLEDVRKVKPDPEPVLLALERLKMRKEDALMIGDNYHDILAGKNAGVKTAGVAWSIKGEDYLRQFQPDYMLHHISDLLTIVKGL</sequence>
<accession>A0A4P6UWZ8</accession>
<dbReference type="KEGG" id="uth:DKZ56_13720"/>
<dbReference type="SFLD" id="SFLDG01129">
    <property type="entry name" value="C1.5:_HAD__Beta-PGM__Phosphata"/>
    <property type="match status" value="1"/>
</dbReference>
<dbReference type="GO" id="GO:0004427">
    <property type="term" value="F:inorganic diphosphate phosphatase activity"/>
    <property type="evidence" value="ECO:0007669"/>
    <property type="project" value="UniProtKB-EC"/>
</dbReference>
<dbReference type="SFLD" id="SFLDG01135">
    <property type="entry name" value="C1.5.6:_HAD__Beta-PGM__Phospha"/>
    <property type="match status" value="1"/>
</dbReference>
<name>A0A4P6UWZ8_9BACL</name>
<dbReference type="GO" id="GO:0006281">
    <property type="term" value="P:DNA repair"/>
    <property type="evidence" value="ECO:0007669"/>
    <property type="project" value="TreeGrafter"/>
</dbReference>
<dbReference type="PRINTS" id="PR00413">
    <property type="entry name" value="HADHALOGNASE"/>
</dbReference>
<organism evidence="1 2">
    <name type="scientific">Ureibacillus thermophilus</name>
    <dbReference type="NCBI Taxonomy" id="367743"/>
    <lineage>
        <taxon>Bacteria</taxon>
        <taxon>Bacillati</taxon>
        <taxon>Bacillota</taxon>
        <taxon>Bacilli</taxon>
        <taxon>Bacillales</taxon>
        <taxon>Caryophanaceae</taxon>
        <taxon>Ureibacillus</taxon>
    </lineage>
</organism>
<reference evidence="1 2" key="1">
    <citation type="submission" date="2019-02" db="EMBL/GenBank/DDBJ databases">
        <title>Ureibacillus thermophilus.</title>
        <authorList>
            <person name="Sunny J.S."/>
            <person name="Natarajan A."/>
            <person name="Saleena L.M."/>
        </authorList>
    </citation>
    <scope>NUCLEOTIDE SEQUENCE [LARGE SCALE GENOMIC DNA]</scope>
    <source>
        <strain evidence="1 2">LM102</strain>
    </source>
</reference>
<dbReference type="PANTHER" id="PTHR43434:SF26">
    <property type="entry name" value="PYROPHOSPHATASE PPAX"/>
    <property type="match status" value="1"/>
</dbReference>
<proteinExistence type="predicted"/>
<dbReference type="EMBL" id="CP036528">
    <property type="protein sequence ID" value="QBK26806.1"/>
    <property type="molecule type" value="Genomic_DNA"/>
</dbReference>
<dbReference type="Proteomes" id="UP000291151">
    <property type="component" value="Chromosome"/>
</dbReference>
<gene>
    <name evidence="1" type="primary">ppaX</name>
    <name evidence="1" type="ORF">DKZ56_13720</name>
</gene>
<dbReference type="GO" id="GO:0005829">
    <property type="term" value="C:cytosol"/>
    <property type="evidence" value="ECO:0007669"/>
    <property type="project" value="TreeGrafter"/>
</dbReference>
<dbReference type="SFLD" id="SFLDS00003">
    <property type="entry name" value="Haloacid_Dehalogenase"/>
    <property type="match status" value="1"/>
</dbReference>
<dbReference type="SUPFAM" id="SSF56784">
    <property type="entry name" value="HAD-like"/>
    <property type="match status" value="1"/>
</dbReference>